<evidence type="ECO:0000256" key="1">
    <source>
        <dbReference type="SAM" id="Phobius"/>
    </source>
</evidence>
<keyword evidence="1" id="KW-0812">Transmembrane</keyword>
<accession>A0A1N6DR33</accession>
<evidence type="ECO:0000313" key="3">
    <source>
        <dbReference type="Proteomes" id="UP000184699"/>
    </source>
</evidence>
<dbReference type="Proteomes" id="UP000184699">
    <property type="component" value="Unassembled WGS sequence"/>
</dbReference>
<keyword evidence="1" id="KW-0472">Membrane</keyword>
<organism evidence="2 3">
    <name type="scientific">Agromyces cerinus subsp. cerinus</name>
    <dbReference type="NCBI Taxonomy" id="232089"/>
    <lineage>
        <taxon>Bacteria</taxon>
        <taxon>Bacillati</taxon>
        <taxon>Actinomycetota</taxon>
        <taxon>Actinomycetes</taxon>
        <taxon>Micrococcales</taxon>
        <taxon>Microbacteriaceae</taxon>
        <taxon>Agromyces</taxon>
    </lineage>
</organism>
<keyword evidence="3" id="KW-1185">Reference proteome</keyword>
<sequence length="83" mass="9275">MHNPYPSIVLAIGLVGVGVFVLNKLGTESIGAWCVAGFFWLMGTTTLVLTAIRIPGWHKARRGVRRHIRVNGGEMPDDLKWYR</sequence>
<dbReference type="EMBL" id="FSRJ01000001">
    <property type="protein sequence ID" value="SIN73255.1"/>
    <property type="molecule type" value="Genomic_DNA"/>
</dbReference>
<feature type="transmembrane region" description="Helical" evidence="1">
    <location>
        <begin position="30"/>
        <end position="52"/>
    </location>
</feature>
<gene>
    <name evidence="2" type="ORF">SAMN05443544_0625</name>
</gene>
<dbReference type="AlphaFoldDB" id="A0A1N6DR33"/>
<proteinExistence type="predicted"/>
<feature type="transmembrane region" description="Helical" evidence="1">
    <location>
        <begin position="7"/>
        <end position="24"/>
    </location>
</feature>
<reference evidence="3" key="1">
    <citation type="submission" date="2016-11" db="EMBL/GenBank/DDBJ databases">
        <authorList>
            <person name="Varghese N."/>
            <person name="Submissions S."/>
        </authorList>
    </citation>
    <scope>NUCLEOTIDE SEQUENCE [LARGE SCALE GENOMIC DNA]</scope>
    <source>
        <strain evidence="3">DSM 8595</strain>
    </source>
</reference>
<evidence type="ECO:0000313" key="2">
    <source>
        <dbReference type="EMBL" id="SIN73255.1"/>
    </source>
</evidence>
<keyword evidence="1" id="KW-1133">Transmembrane helix</keyword>
<name>A0A1N6DR33_9MICO</name>
<protein>
    <submittedName>
        <fullName evidence="2">Uncharacterized protein</fullName>
    </submittedName>
</protein>